<evidence type="ECO:0000313" key="2">
    <source>
        <dbReference type="Proteomes" id="UP001172386"/>
    </source>
</evidence>
<proteinExistence type="predicted"/>
<evidence type="ECO:0000313" key="1">
    <source>
        <dbReference type="EMBL" id="KAJ9655966.1"/>
    </source>
</evidence>
<gene>
    <name evidence="1" type="ORF">H2198_005314</name>
</gene>
<reference evidence="1" key="1">
    <citation type="submission" date="2022-10" db="EMBL/GenBank/DDBJ databases">
        <title>Culturing micro-colonial fungi from biological soil crusts in the Mojave desert and describing Neophaeococcomyces mojavensis, and introducing the new genera and species Taxawa tesnikishii.</title>
        <authorList>
            <person name="Kurbessoian T."/>
            <person name="Stajich J.E."/>
        </authorList>
    </citation>
    <scope>NUCLEOTIDE SEQUENCE</scope>
    <source>
        <strain evidence="1">JES_112</strain>
    </source>
</reference>
<sequence length="1814" mass="205272">MEKHTLSKADKKANRVLQLTGHVDLEKVALAQIQRRNWLPAPISYANRREARRWTKIESKIAHKRTDTSCRMISKPGPPGTAILATALEKCLQKNPSTGVVQKLYDDISVTANTVELRKTCDQFLLTAVKGGMVDCVSLFASASSCEGLDKALTLAVKDRNPAVVKRLLSCGANPDQIPLLDFSSLLPKHARIFKQLLRSHHSLCDTKLGPLCEAACSGNDPFVLNMLLRSSFRTGDTGTSRWDRDKLLRDLLKASKFEMLYMLTAMTVHWPLKTNGAFLDALDASQNDEQLRVSVLEILLCLLRDPRELYARMALDDVFCRCIKDGTNQALKLLVFYEAIVPPKGLKAACQEQAFEALEIVLKGKFVVEQDIWGYLDGLPTSVSKSMRQLILIRLIDGDYQIPHKNNLLLDCVKSGQVKLVERLITISCSNGEHDAHETAGEKQSFGETLGQAFWTARHLESSIRDQMMSFLLKHPDLPCSDVDGVLLDMLCDSSADFSRPLFDKIVEKLNGNRARDRSSCEVFDAHLLQSAMRSYQSLRGLRKRFEKLRLFLPTASVSLCDEFKPAEPEACQPLPTAIINKFPRKSFLDYLYNQVTEFDRFLGSEPWSTALIKILITRLPKEDELTAKYYWCIVRAALRNQSDLFHQLIQRTKLSNEVLSRLPISTMMTIPGMMKSLIDHLDRFCSTDDEFTEFLVPVFSTAWDAGFRSLVDIISHCILCRRKVRISTILHIIKPAIKKDNLGKIGELLKSAIITDEDLEALWDSLWDNSMFSTEHPIYYDCIGVQVKKLLGAGFKKSSKVEARIVDICVRSQDVSMLSVLLESWEVLKRQARPSMSKHIAWFLNRNKGAKHTSTLGEALFVSVEGQKPEMCRMLCKAGAPFVYCGISLIVHALVVGKWYSRLADDKILQILLDPLWHRGDYSNILNFTLLEATKVNRHGLVQDLLDLGASPLAYDKQCWRDASKSQNVTTLLTLIKHTLEHHQIETAFEMLLLRLKTPYAEPNFHCQALTGLLTKGIKGEDHINQSLLALCELGSFNHERFDFVDFHISHGASVDWRQGACIIATLKSSGSLVLLANLAKYSVDQSNLESLLLTACDQMHRQGIEWFMDVFRIIESSSLEPINQKSLNLVWVKLIQTCNESHVQAFIFILEKDTGGIELNGKAIFQCYSFENQQLIGLIHKKQPSKADRLSALHETLLSSIDSTISLSRRKSCLHNIINPGNRQLPLLLRNDLLTWILAVLDEPDRMFAELVSHSLNLLIQDPLFLNSVRSDHLTRDFGQVLRRVLSSDRQDVRDEFDRRINAIVHSTQTGVFRMKKVLSLTQHELDQLLVAAAKKRLSLLTHTLLQLGAHSGAVDDTGKPVLLAVALEGYEDIIEQLIACKAPVNDGSLHAAACHQHSGIMRKLLNAGHQCNHRSQFFGRETPLIAWAQHEHSVSDLAMSSETVFVLLQSLFQQMNVQESTAIVKTAVKEALTRPHAYLKLDALLINMVGLSQQIHLLVFTENSLRFSVLGMIHGWEMTQLSTEERRRLVSTYRRQKFLLLYYAMDGDQPPRAVGVPDSLLQDEQACQKRKAFNTKECSVHSELAELEIDIHASLTPECREHHGWNNDIICTECLHAHLRIRMFPTEKEDSRYKFPSTQVKCWAPECAVNLPHYSIKEYADPKDFLIYDEALTQQFLRNGKTSAKCAVSECPGACWFDDFRPTIYLCPICGVKTCLECNDLYEKHINTLCPAVQSRNKDALTMAYLEKEKKCPKCGLHYSKIDDSCNHITCGKNTHDNKLRPQGCGWEFCNLCFGKWPKEHEPGCQPWRY</sequence>
<keyword evidence="2" id="KW-1185">Reference proteome</keyword>
<name>A0ACC3A681_9EURO</name>
<organism evidence="1 2">
    <name type="scientific">Neophaeococcomyces mojaviensis</name>
    <dbReference type="NCBI Taxonomy" id="3383035"/>
    <lineage>
        <taxon>Eukaryota</taxon>
        <taxon>Fungi</taxon>
        <taxon>Dikarya</taxon>
        <taxon>Ascomycota</taxon>
        <taxon>Pezizomycotina</taxon>
        <taxon>Eurotiomycetes</taxon>
        <taxon>Chaetothyriomycetidae</taxon>
        <taxon>Chaetothyriales</taxon>
        <taxon>Chaetothyriales incertae sedis</taxon>
        <taxon>Neophaeococcomyces</taxon>
    </lineage>
</organism>
<comment type="caution">
    <text evidence="1">The sequence shown here is derived from an EMBL/GenBank/DDBJ whole genome shotgun (WGS) entry which is preliminary data.</text>
</comment>
<accession>A0ACC3A681</accession>
<dbReference type="Proteomes" id="UP001172386">
    <property type="component" value="Unassembled WGS sequence"/>
</dbReference>
<protein>
    <submittedName>
        <fullName evidence="1">Uncharacterized protein</fullName>
    </submittedName>
</protein>
<dbReference type="EMBL" id="JAPDRQ010000086">
    <property type="protein sequence ID" value="KAJ9655966.1"/>
    <property type="molecule type" value="Genomic_DNA"/>
</dbReference>